<evidence type="ECO:0000256" key="2">
    <source>
        <dbReference type="SAM" id="MobiDB-lite"/>
    </source>
</evidence>
<dbReference type="STRING" id="1385510.GCA_000425205_02155"/>
<evidence type="ECO:0000313" key="5">
    <source>
        <dbReference type="Proteomes" id="UP000030528"/>
    </source>
</evidence>
<dbReference type="Gene3D" id="1.10.238.10">
    <property type="entry name" value="EF-hand"/>
    <property type="match status" value="1"/>
</dbReference>
<evidence type="ECO:0000256" key="1">
    <source>
        <dbReference type="SAM" id="Coils"/>
    </source>
</evidence>
<proteinExistence type="predicted"/>
<protein>
    <recommendedName>
        <fullName evidence="6">SHOCT domain-containing protein</fullName>
    </recommendedName>
</protein>
<keyword evidence="5" id="KW-1185">Reference proteome</keyword>
<organism evidence="4 5">
    <name type="scientific">Pontibacillus halophilus JSM 076056 = DSM 19796</name>
    <dbReference type="NCBI Taxonomy" id="1385510"/>
    <lineage>
        <taxon>Bacteria</taxon>
        <taxon>Bacillati</taxon>
        <taxon>Bacillota</taxon>
        <taxon>Bacilli</taxon>
        <taxon>Bacillales</taxon>
        <taxon>Bacillaceae</taxon>
        <taxon>Pontibacillus</taxon>
    </lineage>
</organism>
<dbReference type="RefSeq" id="WP_051239832.1">
    <property type="nucleotide sequence ID" value="NZ_AULI01000008.1"/>
</dbReference>
<name>A0A0A5GGG2_9BACI</name>
<feature type="signal peptide" evidence="3">
    <location>
        <begin position="1"/>
        <end position="26"/>
    </location>
</feature>
<gene>
    <name evidence="4" type="ORF">N781_16395</name>
</gene>
<dbReference type="EMBL" id="AVPE01000006">
    <property type="protein sequence ID" value="KGX92336.1"/>
    <property type="molecule type" value="Genomic_DNA"/>
</dbReference>
<feature type="coiled-coil region" evidence="1">
    <location>
        <begin position="101"/>
        <end position="128"/>
    </location>
</feature>
<feature type="compositionally biased region" description="Polar residues" evidence="2">
    <location>
        <begin position="28"/>
        <end position="46"/>
    </location>
</feature>
<feature type="region of interest" description="Disordered" evidence="2">
    <location>
        <begin position="28"/>
        <end position="48"/>
    </location>
</feature>
<reference evidence="4 5" key="1">
    <citation type="submission" date="2013-08" db="EMBL/GenBank/DDBJ databases">
        <authorList>
            <person name="Huang J."/>
            <person name="Wang G."/>
        </authorList>
    </citation>
    <scope>NUCLEOTIDE SEQUENCE [LARGE SCALE GENOMIC DNA]</scope>
    <source>
        <strain evidence="4 5">JSM 076056</strain>
    </source>
</reference>
<evidence type="ECO:0000256" key="3">
    <source>
        <dbReference type="SAM" id="SignalP"/>
    </source>
</evidence>
<feature type="compositionally biased region" description="Basic and acidic residues" evidence="2">
    <location>
        <begin position="210"/>
        <end position="227"/>
    </location>
</feature>
<feature type="region of interest" description="Disordered" evidence="2">
    <location>
        <begin position="210"/>
        <end position="237"/>
    </location>
</feature>
<feature type="chain" id="PRO_5002021852" description="SHOCT domain-containing protein" evidence="3">
    <location>
        <begin position="27"/>
        <end position="237"/>
    </location>
</feature>
<dbReference type="eggNOG" id="ENOG503317P">
    <property type="taxonomic scope" value="Bacteria"/>
</dbReference>
<accession>A0A0A5GGG2</accession>
<evidence type="ECO:0008006" key="6">
    <source>
        <dbReference type="Google" id="ProtNLM"/>
    </source>
</evidence>
<sequence length="237" mass="26284">MGMKRSSKVMAGIVATALLVPTVAFASTNGADTNEGANTTEQQESVWKSEAKSIFEQVKSGDLSREEAKEQLQAIKEAYGVEGQAKQQGVKDLDEDTKQKLQEIKAQVDAGELTREEAKAEIEELGLEAGHFTKGKHVREKVYESLDEETIAQLEEIKAQVEAGELTKEEAKTQLQTLGINPPERNGKRAIKKGFQQLDEETREQLTEIRESVKDGELTKEEAKEQVESLNLPESIR</sequence>
<keyword evidence="1" id="KW-0175">Coiled coil</keyword>
<comment type="caution">
    <text evidence="4">The sequence shown here is derived from an EMBL/GenBank/DDBJ whole genome shotgun (WGS) entry which is preliminary data.</text>
</comment>
<evidence type="ECO:0000313" key="4">
    <source>
        <dbReference type="EMBL" id="KGX92336.1"/>
    </source>
</evidence>
<dbReference type="AlphaFoldDB" id="A0A0A5GGG2"/>
<keyword evidence="3" id="KW-0732">Signal</keyword>
<dbReference type="Proteomes" id="UP000030528">
    <property type="component" value="Unassembled WGS sequence"/>
</dbReference>